<reference evidence="2 3" key="1">
    <citation type="submission" date="2020-08" db="EMBL/GenBank/DDBJ databases">
        <authorList>
            <person name="Hejnol A."/>
        </authorList>
    </citation>
    <scope>NUCLEOTIDE SEQUENCE [LARGE SCALE GENOMIC DNA]</scope>
</reference>
<feature type="transmembrane region" description="Helical" evidence="1">
    <location>
        <begin position="438"/>
        <end position="459"/>
    </location>
</feature>
<dbReference type="InterPro" id="IPR005240">
    <property type="entry name" value="DUF389"/>
</dbReference>
<keyword evidence="1" id="KW-0812">Transmembrane</keyword>
<dbReference type="Proteomes" id="UP000549394">
    <property type="component" value="Unassembled WGS sequence"/>
</dbReference>
<dbReference type="OrthoDB" id="543859at2759"/>
<organism evidence="2 3">
    <name type="scientific">Dimorphilus gyrociliatus</name>
    <dbReference type="NCBI Taxonomy" id="2664684"/>
    <lineage>
        <taxon>Eukaryota</taxon>
        <taxon>Metazoa</taxon>
        <taxon>Spiralia</taxon>
        <taxon>Lophotrochozoa</taxon>
        <taxon>Annelida</taxon>
        <taxon>Polychaeta</taxon>
        <taxon>Polychaeta incertae sedis</taxon>
        <taxon>Dinophilidae</taxon>
        <taxon>Dimorphilus</taxon>
    </lineage>
</organism>
<feature type="transmembrane region" description="Helical" evidence="1">
    <location>
        <begin position="301"/>
        <end position="323"/>
    </location>
</feature>
<dbReference type="PANTHER" id="PTHR20992">
    <property type="entry name" value="AT15442P-RELATED"/>
    <property type="match status" value="1"/>
</dbReference>
<keyword evidence="3" id="KW-1185">Reference proteome</keyword>
<feature type="transmembrane region" description="Helical" evidence="1">
    <location>
        <begin position="329"/>
        <end position="353"/>
    </location>
</feature>
<accession>A0A7I8W4S9</accession>
<comment type="caution">
    <text evidence="2">The sequence shown here is derived from an EMBL/GenBank/DDBJ whole genome shotgun (WGS) entry which is preliminary data.</text>
</comment>
<feature type="transmembrane region" description="Helical" evidence="1">
    <location>
        <begin position="517"/>
        <end position="545"/>
    </location>
</feature>
<evidence type="ECO:0000313" key="3">
    <source>
        <dbReference type="Proteomes" id="UP000549394"/>
    </source>
</evidence>
<gene>
    <name evidence="2" type="ORF">DGYR_LOCUS10904</name>
</gene>
<dbReference type="PANTHER" id="PTHR20992:SF9">
    <property type="entry name" value="AT15442P-RELATED"/>
    <property type="match status" value="1"/>
</dbReference>
<evidence type="ECO:0000256" key="1">
    <source>
        <dbReference type="SAM" id="Phobius"/>
    </source>
</evidence>
<dbReference type="Pfam" id="PF04087">
    <property type="entry name" value="DUF389"/>
    <property type="match status" value="1"/>
</dbReference>
<keyword evidence="1" id="KW-0472">Membrane</keyword>
<feature type="transmembrane region" description="Helical" evidence="1">
    <location>
        <begin position="365"/>
        <end position="387"/>
    </location>
</feature>
<dbReference type="AlphaFoldDB" id="A0A7I8W4S9"/>
<feature type="transmembrane region" description="Helical" evidence="1">
    <location>
        <begin position="407"/>
        <end position="431"/>
    </location>
</feature>
<keyword evidence="1" id="KW-1133">Transmembrane helix</keyword>
<name>A0A7I8W4S9_9ANNE</name>
<dbReference type="EMBL" id="CAJFCJ010000019">
    <property type="protein sequence ID" value="CAD5123200.1"/>
    <property type="molecule type" value="Genomic_DNA"/>
</dbReference>
<sequence length="727" mass="79535">MALCMQFVITYINWEEKKAESEKTTEAPDPVTPDILEADDTILDTPTQNPPVEDWINSSDPSCPATISATQSISSFNGSRCASHTSLDCSEKLLEPVLKTSVSKLKLEEAIIKEVSKLKEKENGEISPDDKLKTVKFFSFQERLRIILKENGITSSFRVTSHLDQVPYIQESFLVPVIGTKVDDVYYELQNIGFGKLSGTSISVFSPFLHESCLNDGKVEDNNEETENTINSEECAPTFTAGEPVAPLQLDEKTNDEEGILLKDMSAISQKETPTEQNEILKTSSNCIIFAQVVNDMASKVALTSDCICLIVLASIIAAIGLIENSSVVLVASMLVSPLMSPILGGTFCTVIGKWDLVKEAIFNAILLLLICILTGFICGVPTAFINQNGVNTGTDSWPSAEMTNRGLLRGLWIGAFIAIPSGVGVAVSSLSANISSLVGVAISASLLPPAVNCGMLWASTIVYNFKSPLVNETDLRLTNSTEMLNSSISSPTNLECSSLINNNYKTTYTCNLTNDLAILGTISLLLTFVNIICICLSAVFVFFLKGVTICNRDHHVAKETIFNKPTIAFAREYNKTIKKGRNWELELVAKSLTEKNKVATFDIYENLLKSGHPVAANVVASNIESAVPTDDILHPQYYETLGLHSLFEGRQLRRIVSVEQSEHLPKISSAGRFVVLRQDSKNISDSLKSQPKISKVEAKILNNFLPSKQTNKEPFFLTSHQNNSMA</sequence>
<proteinExistence type="predicted"/>
<evidence type="ECO:0000313" key="2">
    <source>
        <dbReference type="EMBL" id="CAD5123200.1"/>
    </source>
</evidence>
<protein>
    <submittedName>
        <fullName evidence="2">DgyrCDS11562</fullName>
    </submittedName>
</protein>